<protein>
    <recommendedName>
        <fullName evidence="1">Reverse transcriptase Ty1/copia-type domain-containing protein</fullName>
    </recommendedName>
</protein>
<reference evidence="2 3" key="1">
    <citation type="journal article" date="2021" name="Comput. Struct. Biotechnol. J.">
        <title>De novo genome assembly of the potent medicinal plant Rehmannia glutinosa using nanopore technology.</title>
        <authorList>
            <person name="Ma L."/>
            <person name="Dong C."/>
            <person name="Song C."/>
            <person name="Wang X."/>
            <person name="Zheng X."/>
            <person name="Niu Y."/>
            <person name="Chen S."/>
            <person name="Feng W."/>
        </authorList>
    </citation>
    <scope>NUCLEOTIDE SEQUENCE [LARGE SCALE GENOMIC DNA]</scope>
    <source>
        <strain evidence="2">DH-2019</strain>
    </source>
</reference>
<dbReference type="SUPFAM" id="SSF56672">
    <property type="entry name" value="DNA/RNA polymerases"/>
    <property type="match status" value="2"/>
</dbReference>
<sequence>MLPPKGYDKAKPGEVCHLQRSLYGLKQASRQWNTEFCNKLHQFGFTQSAHDHCLFIKHSADQFLVLLVYVDDVLVTGTHSQDIDELKQYLDSIFSIKDLGFAKYFLGMEIARNADGTALNQRKYILDILQDVGLLHCKPTHTPFPPGLKLQVKDGVPLDNPDRFRRLVGRLLYLNLTRPDITYAVQQLSQFVNDPYSSHWEAALHLLRFLKGRPSVGLFYSSQSCLSLEAYCDADWASYTDTRKSITGALQYATVSRPEISYSVNKVSQFMQSPLDSHWRAVKRILRYLAGTLDYGLHLKASTKPQLVAFSDADWASDPDDRRSTTGSCVFFGDNLIAWSSKKQRTVSRSSTEAEYRALAHVTCDVIWFQSLFKELKIPLVYPTTIWIDNQSAVSLANNPVFHSRTKHLEIDLHFIRDKIQEGKISVRHVPAIDQTSDIFTKPLSGQSFTRL</sequence>
<dbReference type="CDD" id="cd09272">
    <property type="entry name" value="RNase_HI_RT_Ty1"/>
    <property type="match status" value="1"/>
</dbReference>
<organism evidence="2 3">
    <name type="scientific">Rehmannia glutinosa</name>
    <name type="common">Chinese foxglove</name>
    <dbReference type="NCBI Taxonomy" id="99300"/>
    <lineage>
        <taxon>Eukaryota</taxon>
        <taxon>Viridiplantae</taxon>
        <taxon>Streptophyta</taxon>
        <taxon>Embryophyta</taxon>
        <taxon>Tracheophyta</taxon>
        <taxon>Spermatophyta</taxon>
        <taxon>Magnoliopsida</taxon>
        <taxon>eudicotyledons</taxon>
        <taxon>Gunneridae</taxon>
        <taxon>Pentapetalae</taxon>
        <taxon>asterids</taxon>
        <taxon>lamiids</taxon>
        <taxon>Lamiales</taxon>
        <taxon>Orobanchaceae</taxon>
        <taxon>Rehmannieae</taxon>
        <taxon>Rehmannia</taxon>
    </lineage>
</organism>
<dbReference type="PANTHER" id="PTHR11439:SF455">
    <property type="entry name" value="RLK (RECEPTOR-LIKE PROTEIN KINASE) 8, PUTATIVE-RELATED"/>
    <property type="match status" value="1"/>
</dbReference>
<keyword evidence="3" id="KW-1185">Reference proteome</keyword>
<dbReference type="InterPro" id="IPR013103">
    <property type="entry name" value="RVT_2"/>
</dbReference>
<dbReference type="Proteomes" id="UP001318860">
    <property type="component" value="Unassembled WGS sequence"/>
</dbReference>
<evidence type="ECO:0000259" key="1">
    <source>
        <dbReference type="Pfam" id="PF07727"/>
    </source>
</evidence>
<gene>
    <name evidence="2" type="ORF">DH2020_041165</name>
</gene>
<comment type="caution">
    <text evidence="2">The sequence shown here is derived from an EMBL/GenBank/DDBJ whole genome shotgun (WGS) entry which is preliminary data.</text>
</comment>
<dbReference type="EMBL" id="JABTTQ020002271">
    <property type="protein sequence ID" value="KAK6125101.1"/>
    <property type="molecule type" value="Genomic_DNA"/>
</dbReference>
<dbReference type="PANTHER" id="PTHR11439">
    <property type="entry name" value="GAG-POL-RELATED RETROTRANSPOSON"/>
    <property type="match status" value="1"/>
</dbReference>
<dbReference type="InterPro" id="IPR043502">
    <property type="entry name" value="DNA/RNA_pol_sf"/>
</dbReference>
<evidence type="ECO:0000313" key="2">
    <source>
        <dbReference type="EMBL" id="KAK6125101.1"/>
    </source>
</evidence>
<feature type="domain" description="Reverse transcriptase Ty1/copia-type" evidence="1">
    <location>
        <begin position="2"/>
        <end position="144"/>
    </location>
</feature>
<dbReference type="Pfam" id="PF07727">
    <property type="entry name" value="RVT_2"/>
    <property type="match status" value="1"/>
</dbReference>
<accession>A0ABR0US44</accession>
<name>A0ABR0US44_REHGL</name>
<proteinExistence type="predicted"/>
<evidence type="ECO:0000313" key="3">
    <source>
        <dbReference type="Proteomes" id="UP001318860"/>
    </source>
</evidence>